<dbReference type="AlphaFoldDB" id="A0A1L5YBS7"/>
<evidence type="ECO:0000256" key="6">
    <source>
        <dbReference type="ARBA" id="ARBA00023146"/>
    </source>
</evidence>
<dbReference type="PANTHER" id="PTHR22594">
    <property type="entry name" value="ASPARTYL/LYSYL-TRNA SYNTHETASE"/>
    <property type="match status" value="1"/>
</dbReference>
<proteinExistence type="inferred from homology"/>
<dbReference type="InterPro" id="IPR045864">
    <property type="entry name" value="aa-tRNA-synth_II/BPL/LPL"/>
</dbReference>
<evidence type="ECO:0000256" key="3">
    <source>
        <dbReference type="ARBA" id="ARBA00022741"/>
    </source>
</evidence>
<dbReference type="Pfam" id="PF02938">
    <property type="entry name" value="GAD"/>
    <property type="match status" value="1"/>
</dbReference>
<dbReference type="InterPro" id="IPR006195">
    <property type="entry name" value="aa-tRNA-synth_II"/>
</dbReference>
<dbReference type="CDD" id="cd00777">
    <property type="entry name" value="AspRS_core"/>
    <property type="match status" value="1"/>
</dbReference>
<feature type="domain" description="Aminoacyl-transfer RNA synthetases class-II family profile" evidence="7">
    <location>
        <begin position="152"/>
        <end position="570"/>
    </location>
</feature>
<dbReference type="PANTHER" id="PTHR22594:SF5">
    <property type="entry name" value="ASPARTATE--TRNA LIGASE, MITOCHONDRIAL"/>
    <property type="match status" value="1"/>
</dbReference>
<dbReference type="PRINTS" id="PR01042">
    <property type="entry name" value="TRNASYNTHASP"/>
</dbReference>
<dbReference type="GO" id="GO:0003676">
    <property type="term" value="F:nucleic acid binding"/>
    <property type="evidence" value="ECO:0007669"/>
    <property type="project" value="InterPro"/>
</dbReference>
<dbReference type="GO" id="GO:0006422">
    <property type="term" value="P:aspartyl-tRNA aminoacylation"/>
    <property type="evidence" value="ECO:0007669"/>
    <property type="project" value="TreeGrafter"/>
</dbReference>
<evidence type="ECO:0000259" key="7">
    <source>
        <dbReference type="PROSITE" id="PS50862"/>
    </source>
</evidence>
<dbReference type="SUPFAM" id="SSF50249">
    <property type="entry name" value="Nucleic acid-binding proteins"/>
    <property type="match status" value="1"/>
</dbReference>
<dbReference type="Gene3D" id="3.30.1360.30">
    <property type="entry name" value="GAD-like domain"/>
    <property type="match status" value="1"/>
</dbReference>
<keyword evidence="3" id="KW-0547">Nucleotide-binding</keyword>
<dbReference type="InterPro" id="IPR004115">
    <property type="entry name" value="GAD-like_sf"/>
</dbReference>
<reference evidence="8" key="1">
    <citation type="journal article" date="2017" name="Protist">
        <title>Diversity of the Photosynthetic Paulinella Species, with the Description of Paulinella micropora sp. nov. and the Chromatophore Genome Sequence for strain KR01.</title>
        <authorList>
            <person name="Lhee D."/>
            <person name="Yang E.C."/>
            <person name="Kim J.I."/>
            <person name="Nakayama T."/>
            <person name="Zuccarello G."/>
            <person name="Andersen R.A."/>
            <person name="Yoon H.S."/>
        </authorList>
    </citation>
    <scope>NUCLEOTIDE SEQUENCE</scope>
    <source>
        <strain evidence="8">KR01</strain>
    </source>
</reference>
<evidence type="ECO:0000256" key="2">
    <source>
        <dbReference type="ARBA" id="ARBA00022598"/>
    </source>
</evidence>
<dbReference type="InterPro" id="IPR004364">
    <property type="entry name" value="Aa-tRNA-synt_II"/>
</dbReference>
<dbReference type="InterPro" id="IPR029351">
    <property type="entry name" value="GAD_dom"/>
</dbReference>
<dbReference type="NCBIfam" id="TIGR00459">
    <property type="entry name" value="aspS_bact"/>
    <property type="match status" value="1"/>
</dbReference>
<evidence type="ECO:0000256" key="5">
    <source>
        <dbReference type="ARBA" id="ARBA00022917"/>
    </source>
</evidence>
<dbReference type="Pfam" id="PF01336">
    <property type="entry name" value="tRNA_anti-codon"/>
    <property type="match status" value="1"/>
</dbReference>
<dbReference type="EMBL" id="KX897545">
    <property type="protein sequence ID" value="APP88165.1"/>
    <property type="molecule type" value="Genomic_DNA"/>
</dbReference>
<dbReference type="GO" id="GO:0004815">
    <property type="term" value="F:aspartate-tRNA ligase activity"/>
    <property type="evidence" value="ECO:0007669"/>
    <property type="project" value="TreeGrafter"/>
</dbReference>
<dbReference type="Gene3D" id="3.30.930.10">
    <property type="entry name" value="Bira Bifunctional Protein, Domain 2"/>
    <property type="match status" value="1"/>
</dbReference>
<gene>
    <name evidence="8" type="primary">aspS</name>
    <name evidence="8" type="ORF">PCKR_379</name>
</gene>
<keyword evidence="2" id="KW-0436">Ligase</keyword>
<keyword evidence="6 8" id="KW-0030">Aminoacyl-tRNA synthetase</keyword>
<dbReference type="InterPro" id="IPR004365">
    <property type="entry name" value="NA-bd_OB_tRNA"/>
</dbReference>
<dbReference type="SUPFAM" id="SSF55261">
    <property type="entry name" value="GAD domain-like"/>
    <property type="match status" value="1"/>
</dbReference>
<organism evidence="8">
    <name type="scientific">Paulinella micropora</name>
    <dbReference type="NCBI Taxonomy" id="1928728"/>
    <lineage>
        <taxon>Eukaryota</taxon>
        <taxon>Sar</taxon>
        <taxon>Rhizaria</taxon>
        <taxon>Cercozoa</taxon>
        <taxon>Imbricatea</taxon>
        <taxon>Silicofilosea</taxon>
        <taxon>Euglyphida</taxon>
        <taxon>Paulinellidae</taxon>
        <taxon>Paulinella</taxon>
    </lineage>
</organism>
<dbReference type="InterPro" id="IPR047089">
    <property type="entry name" value="Asp-tRNA-ligase_1_N"/>
</dbReference>
<name>A0A1L5YBS7_9EUKA</name>
<dbReference type="GO" id="GO:0005737">
    <property type="term" value="C:cytoplasm"/>
    <property type="evidence" value="ECO:0007669"/>
    <property type="project" value="InterPro"/>
</dbReference>
<evidence type="ECO:0000256" key="1">
    <source>
        <dbReference type="ARBA" id="ARBA00006303"/>
    </source>
</evidence>
<dbReference type="GO" id="GO:0005524">
    <property type="term" value="F:ATP binding"/>
    <property type="evidence" value="ECO:0007669"/>
    <property type="project" value="UniProtKB-KW"/>
</dbReference>
<dbReference type="CDD" id="cd04317">
    <property type="entry name" value="EcAspRS_like_N"/>
    <property type="match status" value="1"/>
</dbReference>
<keyword evidence="4" id="KW-0067">ATP-binding</keyword>
<dbReference type="Gene3D" id="2.40.50.140">
    <property type="entry name" value="Nucleic acid-binding proteins"/>
    <property type="match status" value="1"/>
</dbReference>
<dbReference type="SUPFAM" id="SSF55681">
    <property type="entry name" value="Class II aaRS and biotin synthetases"/>
    <property type="match status" value="1"/>
</dbReference>
<dbReference type="HAMAP" id="MF_00044">
    <property type="entry name" value="Asp_tRNA_synth_type1"/>
    <property type="match status" value="1"/>
</dbReference>
<dbReference type="Pfam" id="PF00152">
    <property type="entry name" value="tRNA-synt_2"/>
    <property type="match status" value="1"/>
</dbReference>
<keyword evidence="5" id="KW-0648">Protein biosynthesis</keyword>
<dbReference type="NCBIfam" id="NF001750">
    <property type="entry name" value="PRK00476.1"/>
    <property type="match status" value="1"/>
</dbReference>
<dbReference type="InterPro" id="IPR004524">
    <property type="entry name" value="Asp-tRNA-ligase_1"/>
</dbReference>
<keyword evidence="8" id="KW-0934">Plastid</keyword>
<dbReference type="PROSITE" id="PS50862">
    <property type="entry name" value="AA_TRNA_LIGASE_II"/>
    <property type="match status" value="1"/>
</dbReference>
<accession>A0A1L5YBS7</accession>
<sequence length="606" mass="68516">MRSHGCGDLRSVDVAINVQISGWVDRCRDHGGVIFIDLRDQSGIIQVKVDPDQGLELFAQAEHLRNETVLQVEGKVLDRPSISINEKIKTGRVEVLATRIEILNTVSVNLPFSVSIHNEETIREELRLRYRYLDLRRERMNRNLRLRHLTVQTARRVLEDEGFIEVETPILTRSTPEGARDYLVPSRVCGGEWFALPQSPQLFKQLLMVGGIERYYQVARCFRDEDLRADRQPEFTQLDIEMSFINQEQILNINEKLIATIWQKVKGVEIPTPFPRMTWYEAMERYGTDRPDTRYGMELINISDIIQTLGFKVFSNAVASGGCVKCIAVPDGNSTISNVRIKPGGDILREAQAAGAGGLAFIRVREEGQIDSIGAIKNNLSEEQKNELLCRTGAKPGTLLLFGAGEINTVNKALNRVRQYLAHELKLIESDRDNSQWNFLWVTDFPMFEFNEDEQRFEALHHPFCAPNVDDLGSDSSNYNKTLPNARAQAYDLVINGLELGGGSLRIHDPELQKQVFNAIGLSPEESQRQFGFLIEALKMGTPPHGGIAFGLDRMVMLLAGEESIRDTIPFPKTQQARCLMTQAPSIVENKQLEELHVASTWKTDE</sequence>
<evidence type="ECO:0000313" key="8">
    <source>
        <dbReference type="EMBL" id="APP88165.1"/>
    </source>
</evidence>
<dbReference type="InterPro" id="IPR002312">
    <property type="entry name" value="Asp/Asn-tRNA-synth_IIb"/>
</dbReference>
<comment type="similarity">
    <text evidence="1">Belongs to the class-II aminoacyl-tRNA synthetase family. Type 1 subfamily.</text>
</comment>
<protein>
    <submittedName>
        <fullName evidence="8">Aspartyl-tRNA synthetase</fullName>
    </submittedName>
</protein>
<geneLocation type="plastid" evidence="8"/>
<dbReference type="InterPro" id="IPR012340">
    <property type="entry name" value="NA-bd_OB-fold"/>
</dbReference>
<evidence type="ECO:0000256" key="4">
    <source>
        <dbReference type="ARBA" id="ARBA00022840"/>
    </source>
</evidence>
<dbReference type="InterPro" id="IPR047090">
    <property type="entry name" value="AspRS_core"/>
</dbReference>